<accession>A0A0A9F3T2</accession>
<proteinExistence type="predicted"/>
<evidence type="ECO:0000313" key="1">
    <source>
        <dbReference type="EMBL" id="JAE02948.1"/>
    </source>
</evidence>
<dbReference type="EMBL" id="GBRH01194948">
    <property type="protein sequence ID" value="JAE02948.1"/>
    <property type="molecule type" value="Transcribed_RNA"/>
</dbReference>
<reference evidence="1" key="2">
    <citation type="journal article" date="2015" name="Data Brief">
        <title>Shoot transcriptome of the giant reed, Arundo donax.</title>
        <authorList>
            <person name="Barrero R.A."/>
            <person name="Guerrero F.D."/>
            <person name="Moolhuijzen P."/>
            <person name="Goolsby J.A."/>
            <person name="Tidwell J."/>
            <person name="Bellgard S.E."/>
            <person name="Bellgard M.I."/>
        </authorList>
    </citation>
    <scope>NUCLEOTIDE SEQUENCE</scope>
    <source>
        <tissue evidence="1">Shoot tissue taken approximately 20 cm above the soil surface</tissue>
    </source>
</reference>
<protein>
    <submittedName>
        <fullName evidence="1">Uncharacterized protein</fullName>
    </submittedName>
</protein>
<organism evidence="1">
    <name type="scientific">Arundo donax</name>
    <name type="common">Giant reed</name>
    <name type="synonym">Donax arundinaceus</name>
    <dbReference type="NCBI Taxonomy" id="35708"/>
    <lineage>
        <taxon>Eukaryota</taxon>
        <taxon>Viridiplantae</taxon>
        <taxon>Streptophyta</taxon>
        <taxon>Embryophyta</taxon>
        <taxon>Tracheophyta</taxon>
        <taxon>Spermatophyta</taxon>
        <taxon>Magnoliopsida</taxon>
        <taxon>Liliopsida</taxon>
        <taxon>Poales</taxon>
        <taxon>Poaceae</taxon>
        <taxon>PACMAD clade</taxon>
        <taxon>Arundinoideae</taxon>
        <taxon>Arundineae</taxon>
        <taxon>Arundo</taxon>
    </lineage>
</organism>
<dbReference type="AlphaFoldDB" id="A0A0A9F3T2"/>
<name>A0A0A9F3T2_ARUDO</name>
<sequence length="57" mass="6084">MLDSNKLFCATSLSLSSVPRRSGYCITMEARASLLTPKSISASMLGFTLSSSPNPRT</sequence>
<reference evidence="1" key="1">
    <citation type="submission" date="2014-09" db="EMBL/GenBank/DDBJ databases">
        <authorList>
            <person name="Magalhaes I.L.F."/>
            <person name="Oliveira U."/>
            <person name="Santos F.R."/>
            <person name="Vidigal T.H.D.A."/>
            <person name="Brescovit A.D."/>
            <person name="Santos A.J."/>
        </authorList>
    </citation>
    <scope>NUCLEOTIDE SEQUENCE</scope>
    <source>
        <tissue evidence="1">Shoot tissue taken approximately 20 cm above the soil surface</tissue>
    </source>
</reference>